<comment type="similarity">
    <text evidence="1 3">Belongs to the ETS family.</text>
</comment>
<dbReference type="Gene3D" id="1.10.10.10">
    <property type="entry name" value="Winged helix-like DNA-binding domain superfamily/Winged helix DNA-binding domain"/>
    <property type="match status" value="1"/>
</dbReference>
<dbReference type="Pfam" id="PF00178">
    <property type="entry name" value="Ets"/>
    <property type="match status" value="1"/>
</dbReference>
<gene>
    <name evidence="6" type="ORF">PXEA_LOCUS12298</name>
</gene>
<comment type="subcellular location">
    <subcellularLocation>
        <location evidence="3">Nucleus</location>
    </subcellularLocation>
</comment>
<evidence type="ECO:0000256" key="2">
    <source>
        <dbReference type="ARBA" id="ARBA00023125"/>
    </source>
</evidence>
<dbReference type="InterPro" id="IPR036388">
    <property type="entry name" value="WH-like_DNA-bd_sf"/>
</dbReference>
<feature type="region of interest" description="Disordered" evidence="4">
    <location>
        <begin position="370"/>
        <end position="405"/>
    </location>
</feature>
<organism evidence="6 7">
    <name type="scientific">Protopolystoma xenopodis</name>
    <dbReference type="NCBI Taxonomy" id="117903"/>
    <lineage>
        <taxon>Eukaryota</taxon>
        <taxon>Metazoa</taxon>
        <taxon>Spiralia</taxon>
        <taxon>Lophotrochozoa</taxon>
        <taxon>Platyhelminthes</taxon>
        <taxon>Monogenea</taxon>
        <taxon>Polyopisthocotylea</taxon>
        <taxon>Polystomatidea</taxon>
        <taxon>Polystomatidae</taxon>
        <taxon>Protopolystoma</taxon>
    </lineage>
</organism>
<dbReference type="GO" id="GO:0030154">
    <property type="term" value="P:cell differentiation"/>
    <property type="evidence" value="ECO:0007669"/>
    <property type="project" value="TreeGrafter"/>
</dbReference>
<dbReference type="OrthoDB" id="5961210at2759"/>
<sequence length="506" mass="55694">MFLPSSLPALGIEDVDRLLSSGTSLYNEDVHLDLGSYSSPAASLSDEADSSSFPSSPFHTTHFTCEPATGLTTGSSAKEAEQGEQEEEQEGEEEGEEEEAKDEKRLFQVEQTKVPIPVGHLKSLQPTQASRSDAVRTAEEQQREGRFTNHDRPTKPDSVALDAQDSEDTLTGSEAEKCQREEQERQIRLRSRRLQLRRRTKHRKVSRIRGFREPPISACIASSSRPGVGLASSASSDPDTSDSEEAGDLDEEEASSSSDDQASDSDSLYSPFVTCQVTGRRAVADASWRRRLPTTRTRLQLVLEPFSEVSPPTPTPSTGSSQAQTVQRAKPVNDLQPWWPRSLPAFPQAAPGRDDASEAEIDAGLELDTIASSSEEAGASRKPGTGTPSRDELAESGDVGSAGAGDRRFRIGAAMPGDLSQLATAESTSQLGCQWHRRRRRQRKQLELWQFILHRLDTASAFSAFQWVNRTAGVFRITDTRAAAYEWGKYRANSRMDYEKMARAMR</sequence>
<dbReference type="GO" id="GO:0005634">
    <property type="term" value="C:nucleus"/>
    <property type="evidence" value="ECO:0007669"/>
    <property type="project" value="UniProtKB-SubCell"/>
</dbReference>
<feature type="domain" description="ETS" evidence="5">
    <location>
        <begin position="446"/>
        <end position="506"/>
    </location>
</feature>
<evidence type="ECO:0000313" key="7">
    <source>
        <dbReference type="Proteomes" id="UP000784294"/>
    </source>
</evidence>
<keyword evidence="7" id="KW-1185">Reference proteome</keyword>
<evidence type="ECO:0000256" key="4">
    <source>
        <dbReference type="SAM" id="MobiDB-lite"/>
    </source>
</evidence>
<dbReference type="PROSITE" id="PS50061">
    <property type="entry name" value="ETS_DOMAIN_3"/>
    <property type="match status" value="1"/>
</dbReference>
<evidence type="ECO:0000259" key="5">
    <source>
        <dbReference type="PROSITE" id="PS50061"/>
    </source>
</evidence>
<dbReference type="GO" id="GO:0000981">
    <property type="term" value="F:DNA-binding transcription factor activity, RNA polymerase II-specific"/>
    <property type="evidence" value="ECO:0007669"/>
    <property type="project" value="TreeGrafter"/>
</dbReference>
<dbReference type="SUPFAM" id="SSF46785">
    <property type="entry name" value="Winged helix' DNA-binding domain"/>
    <property type="match status" value="1"/>
</dbReference>
<feature type="region of interest" description="Disordered" evidence="4">
    <location>
        <begin position="303"/>
        <end position="357"/>
    </location>
</feature>
<protein>
    <recommendedName>
        <fullName evidence="5">ETS domain-containing protein</fullName>
    </recommendedName>
</protein>
<keyword evidence="3" id="KW-0539">Nucleus</keyword>
<feature type="compositionally biased region" description="Acidic residues" evidence="4">
    <location>
        <begin position="239"/>
        <end position="254"/>
    </location>
</feature>
<dbReference type="PANTHER" id="PTHR11849">
    <property type="entry name" value="ETS"/>
    <property type="match status" value="1"/>
</dbReference>
<name>A0A448WS50_9PLAT</name>
<dbReference type="Proteomes" id="UP000784294">
    <property type="component" value="Unassembled WGS sequence"/>
</dbReference>
<dbReference type="InterPro" id="IPR000418">
    <property type="entry name" value="Ets_dom"/>
</dbReference>
<feature type="compositionally biased region" description="Acidic residues" evidence="4">
    <location>
        <begin position="82"/>
        <end position="100"/>
    </location>
</feature>
<reference evidence="6" key="1">
    <citation type="submission" date="2018-11" db="EMBL/GenBank/DDBJ databases">
        <authorList>
            <consortium name="Pathogen Informatics"/>
        </authorList>
    </citation>
    <scope>NUCLEOTIDE SEQUENCE</scope>
</reference>
<dbReference type="SMART" id="SM00413">
    <property type="entry name" value="ETS"/>
    <property type="match status" value="1"/>
</dbReference>
<feature type="compositionally biased region" description="Low complexity" evidence="4">
    <location>
        <begin position="255"/>
        <end position="267"/>
    </location>
</feature>
<feature type="region of interest" description="Disordered" evidence="4">
    <location>
        <begin position="37"/>
        <end position="271"/>
    </location>
</feature>
<feature type="compositionally biased region" description="Basic and acidic residues" evidence="4">
    <location>
        <begin position="133"/>
        <end position="155"/>
    </location>
</feature>
<evidence type="ECO:0000256" key="3">
    <source>
        <dbReference type="RuleBase" id="RU004019"/>
    </source>
</evidence>
<dbReference type="InterPro" id="IPR036390">
    <property type="entry name" value="WH_DNA-bd_sf"/>
</dbReference>
<dbReference type="GO" id="GO:0043565">
    <property type="term" value="F:sequence-specific DNA binding"/>
    <property type="evidence" value="ECO:0007669"/>
    <property type="project" value="InterPro"/>
</dbReference>
<dbReference type="PRINTS" id="PR00454">
    <property type="entry name" value="ETSDOMAIN"/>
</dbReference>
<evidence type="ECO:0000256" key="1">
    <source>
        <dbReference type="ARBA" id="ARBA00005562"/>
    </source>
</evidence>
<feature type="compositionally biased region" description="Basic and acidic residues" evidence="4">
    <location>
        <begin position="174"/>
        <end position="187"/>
    </location>
</feature>
<feature type="compositionally biased region" description="Basic residues" evidence="4">
    <location>
        <begin position="188"/>
        <end position="209"/>
    </location>
</feature>
<comment type="caution">
    <text evidence="6">The sequence shown here is derived from an EMBL/GenBank/DDBJ whole genome shotgun (WGS) entry which is preliminary data.</text>
</comment>
<dbReference type="AlphaFoldDB" id="A0A448WS50"/>
<evidence type="ECO:0000313" key="6">
    <source>
        <dbReference type="EMBL" id="VEL18858.1"/>
    </source>
</evidence>
<proteinExistence type="inferred from homology"/>
<accession>A0A448WS50</accession>
<dbReference type="InterPro" id="IPR046328">
    <property type="entry name" value="ETS_fam"/>
</dbReference>
<feature type="compositionally biased region" description="Low complexity" evidence="4">
    <location>
        <begin position="38"/>
        <end position="58"/>
    </location>
</feature>
<dbReference type="EMBL" id="CAAALY010039033">
    <property type="protein sequence ID" value="VEL18858.1"/>
    <property type="molecule type" value="Genomic_DNA"/>
</dbReference>
<keyword evidence="2 3" id="KW-0238">DNA-binding</keyword>